<dbReference type="Proteomes" id="UP000252081">
    <property type="component" value="Unassembled WGS sequence"/>
</dbReference>
<proteinExistence type="predicted"/>
<organism evidence="1 2">
    <name type="scientific">Pedobacter miscanthi</name>
    <dbReference type="NCBI Taxonomy" id="2259170"/>
    <lineage>
        <taxon>Bacteria</taxon>
        <taxon>Pseudomonadati</taxon>
        <taxon>Bacteroidota</taxon>
        <taxon>Sphingobacteriia</taxon>
        <taxon>Sphingobacteriales</taxon>
        <taxon>Sphingobacteriaceae</taxon>
        <taxon>Pedobacter</taxon>
    </lineage>
</organism>
<dbReference type="EMBL" id="QNQU01000021">
    <property type="protein sequence ID" value="RBQ03485.1"/>
    <property type="molecule type" value="Genomic_DNA"/>
</dbReference>
<sequence>MIKVTKVTHITKMLFQQKNKLFIEISYFKHHLNKNAFMKTCYTLIFCLIASLTKAQLPSDTLMTYVTFENLKGPDDGYGASINRPIGTGAFKNLADRSYLSMRMAKLENSYRWPDGSRVDFTKRKSEHSATGIVDRYTLINPALKDTIFLFVDPYKLDTEFFVPKGLTALNKEVLAKEIAPQLKAIDDINTAKDAFGNRQDSLNKVANYIASHAGLVNFVDRENLAKVMTDTQASAELKEYLFKIYIINKFYALGKNISNAKAYALNKMKESFNNFQKEHPAIETGNIKINLN</sequence>
<gene>
    <name evidence="1" type="ORF">DRW42_20980</name>
</gene>
<protein>
    <submittedName>
        <fullName evidence="1">Uncharacterized protein</fullName>
    </submittedName>
</protein>
<name>A0A366KPB4_9SPHI</name>
<accession>A0A366KPB4</accession>
<keyword evidence="2" id="KW-1185">Reference proteome</keyword>
<comment type="caution">
    <text evidence="1">The sequence shown here is derived from an EMBL/GenBank/DDBJ whole genome shotgun (WGS) entry which is preliminary data.</text>
</comment>
<dbReference type="AlphaFoldDB" id="A0A366KPB4"/>
<evidence type="ECO:0000313" key="1">
    <source>
        <dbReference type="EMBL" id="RBQ03485.1"/>
    </source>
</evidence>
<reference evidence="1 2" key="1">
    <citation type="submission" date="2018-07" db="EMBL/GenBank/DDBJ databases">
        <title>A draft genome of a endophytic bacteria, a new species of Pedobacter.</title>
        <authorList>
            <person name="Zhang Z.D."/>
            <person name="Chen Z.J."/>
        </authorList>
    </citation>
    <scope>NUCLEOTIDE SEQUENCE [LARGE SCALE GENOMIC DNA]</scope>
    <source>
        <strain evidence="1 2">RS10</strain>
    </source>
</reference>
<evidence type="ECO:0000313" key="2">
    <source>
        <dbReference type="Proteomes" id="UP000252081"/>
    </source>
</evidence>